<keyword evidence="2" id="KW-1185">Reference proteome</keyword>
<evidence type="ECO:0000313" key="1">
    <source>
        <dbReference type="EMBL" id="SFL93291.1"/>
    </source>
</evidence>
<comment type="caution">
    <text evidence="1">The sequence shown here is derived from an EMBL/GenBank/DDBJ whole genome shotgun (WGS) entry which is preliminary data.</text>
</comment>
<proteinExistence type="predicted"/>
<protein>
    <submittedName>
        <fullName evidence="1">Uncharacterized protein</fullName>
    </submittedName>
</protein>
<name>A0ABY1FRH1_9GAMM</name>
<organism evidence="1 2">
    <name type="scientific">Marinobacter salarius</name>
    <dbReference type="NCBI Taxonomy" id="1420917"/>
    <lineage>
        <taxon>Bacteria</taxon>
        <taxon>Pseudomonadati</taxon>
        <taxon>Pseudomonadota</taxon>
        <taxon>Gammaproteobacteria</taxon>
        <taxon>Pseudomonadales</taxon>
        <taxon>Marinobacteraceae</taxon>
        <taxon>Marinobacter</taxon>
    </lineage>
</organism>
<dbReference type="Proteomes" id="UP000199211">
    <property type="component" value="Unassembled WGS sequence"/>
</dbReference>
<dbReference type="EMBL" id="FOTV01000016">
    <property type="protein sequence ID" value="SFL93291.1"/>
    <property type="molecule type" value="Genomic_DNA"/>
</dbReference>
<evidence type="ECO:0000313" key="2">
    <source>
        <dbReference type="Proteomes" id="UP000199211"/>
    </source>
</evidence>
<gene>
    <name evidence="1" type="ORF">SAMN04487868_1167</name>
</gene>
<accession>A0ABY1FRH1</accession>
<sequence length="212" mass="23257">MSGWVEPKVTFRKRVTDSTALLVAEITNRNPYQMDIRWVDIDVTGSHPTGESFDAGGITFSTGTTTTGARLPFGEIWVEPGNMLKINAHASNGPFHIAPYSTGHFDIKLCRNPIPEVSKSRSEPSAAFSASTMTPTSMSKTTAVKSYSFNPLVSVKIEIVNPDIDGKDFVAKQEVRISDPDVLPNCPTRSPDKNTELEEAYELTCLRESVCQ</sequence>
<reference evidence="1 2" key="1">
    <citation type="submission" date="2016-10" db="EMBL/GenBank/DDBJ databases">
        <authorList>
            <person name="Varghese N."/>
            <person name="Submissions S."/>
        </authorList>
    </citation>
    <scope>NUCLEOTIDE SEQUENCE [LARGE SCALE GENOMIC DNA]</scope>
    <source>
        <strain evidence="1 2">DSM 26291</strain>
    </source>
</reference>